<comment type="caution">
    <text evidence="1">The sequence shown here is derived from an EMBL/GenBank/DDBJ whole genome shotgun (WGS) entry which is preliminary data.</text>
</comment>
<name>A0A9D1J1S4_9FIRM</name>
<organism evidence="1 2">
    <name type="scientific">Candidatus Gallacutalibacter pullicola</name>
    <dbReference type="NCBI Taxonomy" id="2840830"/>
    <lineage>
        <taxon>Bacteria</taxon>
        <taxon>Bacillati</taxon>
        <taxon>Bacillota</taxon>
        <taxon>Clostridia</taxon>
        <taxon>Eubacteriales</taxon>
        <taxon>Candidatus Gallacutalibacter</taxon>
    </lineage>
</organism>
<proteinExistence type="predicted"/>
<dbReference type="AlphaFoldDB" id="A0A9D1J1S4"/>
<evidence type="ECO:0000313" key="1">
    <source>
        <dbReference type="EMBL" id="HIR57505.1"/>
    </source>
</evidence>
<dbReference type="PANTHER" id="PTHR34817">
    <property type="entry name" value="NUCLEOTIDYLTRANSFERASE"/>
    <property type="match status" value="1"/>
</dbReference>
<protein>
    <submittedName>
        <fullName evidence="1">Nucleotidyltransferase domain-containing protein</fullName>
    </submittedName>
</protein>
<dbReference type="InterPro" id="IPR018775">
    <property type="entry name" value="RlaP"/>
</dbReference>
<gene>
    <name evidence="1" type="ORF">IAA54_07525</name>
</gene>
<dbReference type="PANTHER" id="PTHR34817:SF2">
    <property type="entry name" value="NUCLEOTIDYLTRANSFERASE"/>
    <property type="match status" value="1"/>
</dbReference>
<dbReference type="Pfam" id="PF10127">
    <property type="entry name" value="RlaP"/>
    <property type="match status" value="1"/>
</dbReference>
<dbReference type="Proteomes" id="UP000886785">
    <property type="component" value="Unassembled WGS sequence"/>
</dbReference>
<dbReference type="EMBL" id="DVHF01000083">
    <property type="protein sequence ID" value="HIR57505.1"/>
    <property type="molecule type" value="Genomic_DNA"/>
</dbReference>
<sequence>MQDAIAEKLAAIEEKEQVTILYAAESGSRAWGFASPDSDYDVRFLYVRPLEFYLKLEKTRDVIEWQLDDVFDINGWDIQKAFRLLYSSNPTLFEWARSPIVYRRAPQWETISREMDRCFQKKAGLYHYLNTARRTYQDHICRDNVPLKKYFYALRPILAARWILDHGTPPPILFTELADAELDPALRDCVDQLLEEKKSAPESWKGHGIGVLDEYIVSQMAEIKRQSDALPPDPKPGWESLDRLFLSLLAD</sequence>
<reference evidence="1" key="1">
    <citation type="submission" date="2020-10" db="EMBL/GenBank/DDBJ databases">
        <authorList>
            <person name="Gilroy R."/>
        </authorList>
    </citation>
    <scope>NUCLEOTIDE SEQUENCE</scope>
    <source>
        <strain evidence="1">ChiSjej1B19-7085</strain>
    </source>
</reference>
<evidence type="ECO:0000313" key="2">
    <source>
        <dbReference type="Proteomes" id="UP000886785"/>
    </source>
</evidence>
<reference evidence="1" key="2">
    <citation type="journal article" date="2021" name="PeerJ">
        <title>Extensive microbial diversity within the chicken gut microbiome revealed by metagenomics and culture.</title>
        <authorList>
            <person name="Gilroy R."/>
            <person name="Ravi A."/>
            <person name="Getino M."/>
            <person name="Pursley I."/>
            <person name="Horton D.L."/>
            <person name="Alikhan N.F."/>
            <person name="Baker D."/>
            <person name="Gharbi K."/>
            <person name="Hall N."/>
            <person name="Watson M."/>
            <person name="Adriaenssens E.M."/>
            <person name="Foster-Nyarko E."/>
            <person name="Jarju S."/>
            <person name="Secka A."/>
            <person name="Antonio M."/>
            <person name="Oren A."/>
            <person name="Chaudhuri R.R."/>
            <person name="La Ragione R."/>
            <person name="Hildebrand F."/>
            <person name="Pallen M.J."/>
        </authorList>
    </citation>
    <scope>NUCLEOTIDE SEQUENCE</scope>
    <source>
        <strain evidence="1">ChiSjej1B19-7085</strain>
    </source>
</reference>
<accession>A0A9D1J1S4</accession>